<gene>
    <name evidence="1" type="ORF">A361_10770</name>
</gene>
<dbReference type="KEGG" id="bon:A361_10770"/>
<protein>
    <submittedName>
        <fullName evidence="1">Uncharacterized protein</fullName>
    </submittedName>
</protein>
<dbReference type="EMBL" id="CP015506">
    <property type="protein sequence ID" value="AND39597.1"/>
    <property type="molecule type" value="Genomic_DNA"/>
</dbReference>
<dbReference type="AlphaFoldDB" id="A0A160MA35"/>
<proteinExistence type="predicted"/>
<name>A0A160MA35_9BACI</name>
<dbReference type="STRING" id="1196031.A361_10770"/>
<accession>A0A160MA35</accession>
<evidence type="ECO:0000313" key="1">
    <source>
        <dbReference type="EMBL" id="AND39597.1"/>
    </source>
</evidence>
<evidence type="ECO:0000313" key="2">
    <source>
        <dbReference type="Proteomes" id="UP000077856"/>
    </source>
</evidence>
<dbReference type="eggNOG" id="ENOG5030EFK">
    <property type="taxonomic scope" value="Bacteria"/>
</dbReference>
<dbReference type="Proteomes" id="UP000077856">
    <property type="component" value="Chromosome"/>
</dbReference>
<organism evidence="1 2">
    <name type="scientific">Cytobacillus oceanisediminis 2691</name>
    <dbReference type="NCBI Taxonomy" id="1196031"/>
    <lineage>
        <taxon>Bacteria</taxon>
        <taxon>Bacillati</taxon>
        <taxon>Bacillota</taxon>
        <taxon>Bacilli</taxon>
        <taxon>Bacillales</taxon>
        <taxon>Bacillaceae</taxon>
        <taxon>Cytobacillus</taxon>
    </lineage>
</organism>
<reference evidence="1 2" key="1">
    <citation type="submission" date="2016-04" db="EMBL/GenBank/DDBJ databases">
        <title>Complete genome sequence of Bacillus oceanisediminis strain 2691.</title>
        <authorList>
            <person name="Jeong H."/>
            <person name="Kim H.J."/>
            <person name="Lee D.-W."/>
        </authorList>
    </citation>
    <scope>NUCLEOTIDE SEQUENCE [LARGE SCALE GENOMIC DNA]</scope>
    <source>
        <strain evidence="1 2">2691</strain>
    </source>
</reference>
<sequence length="128" mass="15219">MITNIAEECFYRLQELHAYVKDSHETLNRFQSVLDKQLAQAYHDIERSGEFDMAEGNKHAKKLKEILTNRRLVKDELARLQPVYNFLRHEVEKTSEQYQRAVRRSYELRQELNVTEDLGRVYAAFGVE</sequence>